<protein>
    <submittedName>
        <fullName evidence="2">Uncharacterized protein</fullName>
    </submittedName>
</protein>
<evidence type="ECO:0000313" key="2">
    <source>
        <dbReference type="EnsemblMetazoa" id="CLYHEMP013442.1"/>
    </source>
</evidence>
<dbReference type="EnsemblMetazoa" id="CLYHEMT013442.1">
    <property type="protein sequence ID" value="CLYHEMP013442.1"/>
    <property type="gene ID" value="CLYHEMG013442"/>
</dbReference>
<dbReference type="Proteomes" id="UP000594262">
    <property type="component" value="Unplaced"/>
</dbReference>
<organism evidence="2 3">
    <name type="scientific">Clytia hemisphaerica</name>
    <dbReference type="NCBI Taxonomy" id="252671"/>
    <lineage>
        <taxon>Eukaryota</taxon>
        <taxon>Metazoa</taxon>
        <taxon>Cnidaria</taxon>
        <taxon>Hydrozoa</taxon>
        <taxon>Hydroidolina</taxon>
        <taxon>Leptothecata</taxon>
        <taxon>Obeliida</taxon>
        <taxon>Clytiidae</taxon>
        <taxon>Clytia</taxon>
    </lineage>
</organism>
<proteinExistence type="predicted"/>
<accession>A0A7M5WUT8</accession>
<keyword evidence="3" id="KW-1185">Reference proteome</keyword>
<sequence>MANRRLVRAITENINQGSSVSLVDQNNNGLRSKQFQEASCCSSKQKSCNVITERKTNVIKRLWRRLKGNKPQKKQTVNRETADEVVKSEKVEQKWYHKLSWCGNDKNTDTENKVKEDWELAVTGECDYSKGDAFQVNSSETLIIADNTFIVIGNKILKTPVEKVDAGVEENRLANENEYHRTGIGSIVDFASPKRGFPMVDVDSSGSFKPVSEPRAAKRVTTFCKLQPVPTTTQKQDSRVRPSVDSGIGGSNPSNGLSAEKNRPSPLLIDTTPKRYSKEEINVTLKNSKNVASAIFKQVSRLSLNGASTSVDKDDSYDNGALSVEDEVDEEIERAMNQVRVQPKGKGEFQIEREKRMFNPFMLRQTPNLSEGASGMCWSLSHRMPGEGGFRSATPKPKLPVARKKSMREVLLRHEHAKSVKAKKDQRKLEKITRRNQRVLDVRQSLEDKLQAMASGQEAKTEQTRRRRQDLHTARVGKTDRRLELARQRRKEIAATEKKTKK</sequence>
<feature type="region of interest" description="Disordered" evidence="1">
    <location>
        <begin position="452"/>
        <end position="502"/>
    </location>
</feature>
<feature type="region of interest" description="Disordered" evidence="1">
    <location>
        <begin position="227"/>
        <end position="270"/>
    </location>
</feature>
<evidence type="ECO:0000256" key="1">
    <source>
        <dbReference type="SAM" id="MobiDB-lite"/>
    </source>
</evidence>
<feature type="compositionally biased region" description="Basic and acidic residues" evidence="1">
    <location>
        <begin position="459"/>
        <end position="502"/>
    </location>
</feature>
<evidence type="ECO:0000313" key="3">
    <source>
        <dbReference type="Proteomes" id="UP000594262"/>
    </source>
</evidence>
<dbReference type="AlphaFoldDB" id="A0A7M5WUT8"/>
<reference evidence="2" key="1">
    <citation type="submission" date="2021-01" db="UniProtKB">
        <authorList>
            <consortium name="EnsemblMetazoa"/>
        </authorList>
    </citation>
    <scope>IDENTIFICATION</scope>
</reference>
<name>A0A7M5WUT8_9CNID</name>